<sequence length="215" mass="22751">MKVGKLILSAAIGILIVVWIEAAILHLDLAAQQSAVQPAIAHAIAAAPKPDGLVSRAELFSTAVFCGGVYALCLVLLAVFYPLVAGMAWQHLVGPVLVKRWPSLAQSADRGRPSYMPTEPGQPFVLSLGLYPAPLHDVIAGIRDGFLLGVGAAVMPDVVTPWVFTAILTVIVAKHAWRVSSAEGAVAVDRMVFAGKEVLMYAFAILALRSVDLLH</sequence>
<evidence type="ECO:0008006" key="4">
    <source>
        <dbReference type="Google" id="ProtNLM"/>
    </source>
</evidence>
<evidence type="ECO:0000313" key="2">
    <source>
        <dbReference type="EMBL" id="TEU41582.1"/>
    </source>
</evidence>
<evidence type="ECO:0000313" key="3">
    <source>
        <dbReference type="Proteomes" id="UP000298234"/>
    </source>
</evidence>
<organism evidence="2 3">
    <name type="scientific">Burkholderia cepacia</name>
    <name type="common">Pseudomonas cepacia</name>
    <dbReference type="NCBI Taxonomy" id="292"/>
    <lineage>
        <taxon>Bacteria</taxon>
        <taxon>Pseudomonadati</taxon>
        <taxon>Pseudomonadota</taxon>
        <taxon>Betaproteobacteria</taxon>
        <taxon>Burkholderiales</taxon>
        <taxon>Burkholderiaceae</taxon>
        <taxon>Burkholderia</taxon>
        <taxon>Burkholderia cepacia complex</taxon>
    </lineage>
</organism>
<name>A0AAX2RK11_BURCE</name>
<feature type="transmembrane region" description="Helical" evidence="1">
    <location>
        <begin position="59"/>
        <end position="84"/>
    </location>
</feature>
<dbReference type="Proteomes" id="UP000298234">
    <property type="component" value="Unassembled WGS sequence"/>
</dbReference>
<dbReference type="EMBL" id="SNSQ01000035">
    <property type="protein sequence ID" value="TEU41582.1"/>
    <property type="molecule type" value="Genomic_DNA"/>
</dbReference>
<dbReference type="RefSeq" id="WP_134256800.1">
    <property type="nucleotide sequence ID" value="NZ_SNSG01000032.1"/>
</dbReference>
<keyword evidence="1" id="KW-0472">Membrane</keyword>
<keyword evidence="1" id="KW-1133">Transmembrane helix</keyword>
<proteinExistence type="predicted"/>
<protein>
    <recommendedName>
        <fullName evidence="4">MAPEG family protein</fullName>
    </recommendedName>
</protein>
<accession>A0AAX2RK11</accession>
<gene>
    <name evidence="2" type="ORF">E3D37_26550</name>
</gene>
<evidence type="ECO:0000256" key="1">
    <source>
        <dbReference type="SAM" id="Phobius"/>
    </source>
</evidence>
<dbReference type="AlphaFoldDB" id="A0AAX2RK11"/>
<keyword evidence="1" id="KW-0812">Transmembrane</keyword>
<reference evidence="2 3" key="1">
    <citation type="submission" date="2019-03" db="EMBL/GenBank/DDBJ databases">
        <title>Burkholderia cepacia outbreak.</title>
        <authorList>
            <person name="Farzana R."/>
            <person name="Walsh T.R."/>
        </authorList>
    </citation>
    <scope>NUCLEOTIDE SEQUENCE [LARGE SCALE GENOMIC DNA]</scope>
    <source>
        <strain evidence="3">d13</strain>
    </source>
</reference>
<comment type="caution">
    <text evidence="2">The sequence shown here is derived from an EMBL/GenBank/DDBJ whole genome shotgun (WGS) entry which is preliminary data.</text>
</comment>